<feature type="active site" description="Charge relay system" evidence="5">
    <location>
        <position position="301"/>
    </location>
</feature>
<evidence type="ECO:0000256" key="5">
    <source>
        <dbReference type="PROSITE-ProRule" id="PRU01240"/>
    </source>
</evidence>
<feature type="compositionally biased region" description="Basic and acidic residues" evidence="6">
    <location>
        <begin position="132"/>
        <end position="142"/>
    </location>
</feature>
<comment type="caution">
    <text evidence="8">The sequence shown here is derived from an EMBL/GenBank/DDBJ whole genome shotgun (WGS) entry which is preliminary data.</text>
</comment>
<dbReference type="Gene3D" id="3.40.50.200">
    <property type="entry name" value="Peptidase S8/S53 domain"/>
    <property type="match status" value="1"/>
</dbReference>
<accession>A0A543FJ95</accession>
<dbReference type="Proteomes" id="UP000320235">
    <property type="component" value="Unassembled WGS sequence"/>
</dbReference>
<dbReference type="PROSITE" id="PS51892">
    <property type="entry name" value="SUBTILASE"/>
    <property type="match status" value="1"/>
</dbReference>
<evidence type="ECO:0000256" key="3">
    <source>
        <dbReference type="ARBA" id="ARBA00022801"/>
    </source>
</evidence>
<feature type="compositionally biased region" description="Low complexity" evidence="6">
    <location>
        <begin position="108"/>
        <end position="119"/>
    </location>
</feature>
<name>A0A543FJ95_9MICO</name>
<dbReference type="AlphaFoldDB" id="A0A543FJ95"/>
<protein>
    <submittedName>
        <fullName evidence="8">Subtilase family protein</fullName>
    </submittedName>
</protein>
<keyword evidence="9" id="KW-1185">Reference proteome</keyword>
<dbReference type="PROSITE" id="PS00136">
    <property type="entry name" value="SUBTILASE_ASP"/>
    <property type="match status" value="1"/>
</dbReference>
<dbReference type="PROSITE" id="PS00138">
    <property type="entry name" value="SUBTILASE_SER"/>
    <property type="match status" value="1"/>
</dbReference>
<reference evidence="8 9" key="1">
    <citation type="submission" date="2019-06" db="EMBL/GenBank/DDBJ databases">
        <title>Sequencing the genomes of 1000 actinobacteria strains.</title>
        <authorList>
            <person name="Klenk H.-P."/>
        </authorList>
    </citation>
    <scope>NUCLEOTIDE SEQUENCE [LARGE SCALE GENOMIC DNA]</scope>
    <source>
        <strain evidence="8 9">DSM 105492</strain>
    </source>
</reference>
<evidence type="ECO:0000256" key="2">
    <source>
        <dbReference type="ARBA" id="ARBA00022670"/>
    </source>
</evidence>
<sequence>MPDSSNSPSRPRLTWRQREAREIRGAILDPGLVPAGEAFATVYEPDVLLMSPWARVEGAKSSTQRGLGSADPRAAALEELQGVATKLGWTLAGEDLEDPERGPERSASRGASRSAAPAPARRREGVAQTRRVRIEVAPDARPDAPQVPPDAWRLLVEAKKTGVRGFGLNHLLTIDELGSNPFKGNPFKGNPFKGNPFKGNPFKGNPAGMEGYAYPGYGGRQPVAFVGPDLPVPSHPLDERPVVAILDTGCGHHPWLNDAVIADVATVYGGEIGVVDPLTDPDAHPSSGSPLDGVVDSAAGHGTFIAGIVLQVCPEARILPVRVADGEGVIRESDLIGALGRIVAIVEEGKHRIDVVNLSFSYYHESPEQESVDSELYDLLRRLRAAGTVVVCSAGNDATDRPASPASLHHWDGDDCGIGDEGDIAPLVTVGALNPSLTSVALFSNVGSWVKTYVRGVSVLSTVPTSFQGGIQPDLSSNEYGRRRNTLDIDDFGSGFAVWSGTSFAAPLVAGRIAAKLVGPRPGGAATTGTNPTVTAASAAAAAVSADADAKDASVIV</sequence>
<dbReference type="InterPro" id="IPR000209">
    <property type="entry name" value="Peptidase_S8/S53_dom"/>
</dbReference>
<dbReference type="RefSeq" id="WP_141892475.1">
    <property type="nucleotide sequence ID" value="NZ_BAABLH010000020.1"/>
</dbReference>
<feature type="active site" description="Charge relay system" evidence="5">
    <location>
        <position position="503"/>
    </location>
</feature>
<comment type="similarity">
    <text evidence="1 5">Belongs to the peptidase S8 family.</text>
</comment>
<dbReference type="OrthoDB" id="5177045at2"/>
<feature type="region of interest" description="Disordered" evidence="6">
    <location>
        <begin position="91"/>
        <end position="145"/>
    </location>
</feature>
<dbReference type="PANTHER" id="PTHR43806:SF11">
    <property type="entry name" value="CEREVISIN-RELATED"/>
    <property type="match status" value="1"/>
</dbReference>
<organism evidence="8 9">
    <name type="scientific">Microbacterium kyungheense</name>
    <dbReference type="NCBI Taxonomy" id="1263636"/>
    <lineage>
        <taxon>Bacteria</taxon>
        <taxon>Bacillati</taxon>
        <taxon>Actinomycetota</taxon>
        <taxon>Actinomycetes</taxon>
        <taxon>Micrococcales</taxon>
        <taxon>Microbacteriaceae</taxon>
        <taxon>Microbacterium</taxon>
    </lineage>
</organism>
<keyword evidence="4 5" id="KW-0720">Serine protease</keyword>
<dbReference type="InterPro" id="IPR023827">
    <property type="entry name" value="Peptidase_S8_Asp-AS"/>
</dbReference>
<feature type="active site" description="Charge relay system" evidence="5">
    <location>
        <position position="247"/>
    </location>
</feature>
<dbReference type="EMBL" id="VFPE01000001">
    <property type="protein sequence ID" value="TQM33943.1"/>
    <property type="molecule type" value="Genomic_DNA"/>
</dbReference>
<dbReference type="GO" id="GO:0004252">
    <property type="term" value="F:serine-type endopeptidase activity"/>
    <property type="evidence" value="ECO:0007669"/>
    <property type="project" value="UniProtKB-UniRule"/>
</dbReference>
<keyword evidence="3 5" id="KW-0378">Hydrolase</keyword>
<evidence type="ECO:0000313" key="8">
    <source>
        <dbReference type="EMBL" id="TQM33943.1"/>
    </source>
</evidence>
<dbReference type="InterPro" id="IPR050131">
    <property type="entry name" value="Peptidase_S8_subtilisin-like"/>
</dbReference>
<evidence type="ECO:0000313" key="9">
    <source>
        <dbReference type="Proteomes" id="UP000320235"/>
    </source>
</evidence>
<dbReference type="PANTHER" id="PTHR43806">
    <property type="entry name" value="PEPTIDASE S8"/>
    <property type="match status" value="1"/>
</dbReference>
<evidence type="ECO:0000256" key="4">
    <source>
        <dbReference type="ARBA" id="ARBA00022825"/>
    </source>
</evidence>
<dbReference type="InterPro" id="IPR023828">
    <property type="entry name" value="Peptidase_S8_Ser-AS"/>
</dbReference>
<dbReference type="GO" id="GO:0006508">
    <property type="term" value="P:proteolysis"/>
    <property type="evidence" value="ECO:0007669"/>
    <property type="project" value="UniProtKB-KW"/>
</dbReference>
<evidence type="ECO:0000256" key="1">
    <source>
        <dbReference type="ARBA" id="ARBA00011073"/>
    </source>
</evidence>
<evidence type="ECO:0000256" key="6">
    <source>
        <dbReference type="SAM" id="MobiDB-lite"/>
    </source>
</evidence>
<proteinExistence type="inferred from homology"/>
<dbReference type="Pfam" id="PF00082">
    <property type="entry name" value="Peptidase_S8"/>
    <property type="match status" value="1"/>
</dbReference>
<gene>
    <name evidence="8" type="ORF">FB391_0230</name>
</gene>
<evidence type="ECO:0000259" key="7">
    <source>
        <dbReference type="Pfam" id="PF00082"/>
    </source>
</evidence>
<keyword evidence="2 5" id="KW-0645">Protease</keyword>
<dbReference type="SUPFAM" id="SSF52743">
    <property type="entry name" value="Subtilisin-like"/>
    <property type="match status" value="1"/>
</dbReference>
<feature type="domain" description="Peptidase S8/S53" evidence="7">
    <location>
        <begin position="241"/>
        <end position="519"/>
    </location>
</feature>
<dbReference type="InterPro" id="IPR036852">
    <property type="entry name" value="Peptidase_S8/S53_dom_sf"/>
</dbReference>